<feature type="active site" evidence="16">
    <location>
        <position position="73"/>
    </location>
</feature>
<keyword evidence="11" id="KW-0325">Glycoprotein</keyword>
<proteinExistence type="inferred from homology"/>
<keyword evidence="20" id="KW-1185">Reference proteome</keyword>
<keyword evidence="18" id="KW-1133">Transmembrane helix</keyword>
<dbReference type="InterPro" id="IPR036430">
    <property type="entry name" value="RNase_T2-like_sf"/>
</dbReference>
<dbReference type="Pfam" id="PF00445">
    <property type="entry name" value="Ribonuclease_T2"/>
    <property type="match status" value="1"/>
</dbReference>
<keyword evidence="10" id="KW-1015">Disulfide bond</keyword>
<evidence type="ECO:0000256" key="15">
    <source>
        <dbReference type="ARBA" id="ARBA00052670"/>
    </source>
</evidence>
<dbReference type="CDD" id="cd01061">
    <property type="entry name" value="RNase_T2_euk"/>
    <property type="match status" value="1"/>
</dbReference>
<keyword evidence="18" id="KW-0472">Membrane</keyword>
<sequence>MACQKGKGIQRKWMFAWIYPPLLVIFILPEVWDCNAFHPWHSIILSHHWPETVCLMVKETCKIPPNVDYWTVHGLWPKKNQMCNNSWPFKEENVEDILSELEQWWPDVLHPNSTQLWKHEWQKHGTCAATLESLDTQEKYFSKALELYQRIDLTSVLKKFHILPSSNYYTLDNIENAILKTYGVTPKIQCLPPTGGSSVQILGQIELCFTKEFQLLNCTETAPSMLAFKNGRHHTAYLGFFECEPGQQIYYPPIQHVH</sequence>
<comment type="caution">
    <text evidence="19">The sequence shown here is derived from an EMBL/GenBank/DDBJ whole genome shotgun (WGS) entry which is preliminary data.</text>
</comment>
<evidence type="ECO:0000256" key="4">
    <source>
        <dbReference type="ARBA" id="ARBA00007469"/>
    </source>
</evidence>
<dbReference type="AlphaFoldDB" id="A0A401NHG4"/>
<dbReference type="OMA" id="PRSKCGE"/>
<keyword evidence="8" id="KW-0378">Hydrolase</keyword>
<dbReference type="GO" id="GO:0016787">
    <property type="term" value="F:hydrolase activity"/>
    <property type="evidence" value="ECO:0007669"/>
    <property type="project" value="UniProtKB-KW"/>
</dbReference>
<keyword evidence="13" id="KW-0456">Lyase</keyword>
<feature type="active site" evidence="16">
    <location>
        <position position="120"/>
    </location>
</feature>
<comment type="subcellular location">
    <subcellularLocation>
        <location evidence="2">Endoplasmic reticulum lumen</location>
    </subcellularLocation>
    <subcellularLocation>
        <location evidence="1">Lysosome lumen</location>
    </subcellularLocation>
    <subcellularLocation>
        <location evidence="3">Secreted</location>
    </subcellularLocation>
</comment>
<dbReference type="EMBL" id="BFAA01003658">
    <property type="protein sequence ID" value="GCB60310.1"/>
    <property type="molecule type" value="Genomic_DNA"/>
</dbReference>
<evidence type="ECO:0000256" key="5">
    <source>
        <dbReference type="ARBA" id="ARBA00022525"/>
    </source>
</evidence>
<keyword evidence="7" id="KW-0255">Endonuclease</keyword>
<dbReference type="FunFam" id="3.90.730.10:FF:000001">
    <property type="entry name" value="Ribonuclease T2"/>
    <property type="match status" value="1"/>
</dbReference>
<dbReference type="PROSITE" id="PS00531">
    <property type="entry name" value="RNASE_T2_2"/>
    <property type="match status" value="1"/>
</dbReference>
<evidence type="ECO:0000256" key="18">
    <source>
        <dbReference type="SAM" id="Phobius"/>
    </source>
</evidence>
<dbReference type="PANTHER" id="PTHR11240:SF22">
    <property type="entry name" value="RIBONUCLEASE T2"/>
    <property type="match status" value="1"/>
</dbReference>
<dbReference type="OrthoDB" id="435754at2759"/>
<dbReference type="GO" id="GO:0043202">
    <property type="term" value="C:lysosomal lumen"/>
    <property type="evidence" value="ECO:0007669"/>
    <property type="project" value="UniProtKB-SubCell"/>
</dbReference>
<evidence type="ECO:0000256" key="8">
    <source>
        <dbReference type="ARBA" id="ARBA00022801"/>
    </source>
</evidence>
<organism evidence="19 20">
    <name type="scientific">Scyliorhinus torazame</name>
    <name type="common">Cloudy catshark</name>
    <name type="synonym">Catulus torazame</name>
    <dbReference type="NCBI Taxonomy" id="75743"/>
    <lineage>
        <taxon>Eukaryota</taxon>
        <taxon>Metazoa</taxon>
        <taxon>Chordata</taxon>
        <taxon>Craniata</taxon>
        <taxon>Vertebrata</taxon>
        <taxon>Chondrichthyes</taxon>
        <taxon>Elasmobranchii</taxon>
        <taxon>Galeomorphii</taxon>
        <taxon>Galeoidea</taxon>
        <taxon>Carcharhiniformes</taxon>
        <taxon>Scyliorhinidae</taxon>
        <taxon>Scyliorhinus</taxon>
    </lineage>
</organism>
<dbReference type="InterPro" id="IPR033130">
    <property type="entry name" value="RNase_T2_His_AS_2"/>
</dbReference>
<evidence type="ECO:0000256" key="1">
    <source>
        <dbReference type="ARBA" id="ARBA00004227"/>
    </source>
</evidence>
<comment type="catalytic activity">
    <reaction evidence="15">
        <text>an adenylyl-uridine-RNA = a 3'-end 2',3'-cyclophospho-AMP-RNA + a 5'-end dephospho-uridine-RNA</text>
        <dbReference type="Rhea" id="RHEA:81383"/>
        <dbReference type="Rhea" id="RHEA-COMP:17356"/>
        <dbReference type="Rhea" id="RHEA-COMP:19675"/>
        <dbReference type="Rhea" id="RHEA-COMP:19676"/>
        <dbReference type="ChEBI" id="CHEBI:173224"/>
        <dbReference type="ChEBI" id="CHEBI:231879"/>
        <dbReference type="ChEBI" id="CHEBI:231881"/>
    </reaction>
    <physiologicalReaction direction="left-to-right" evidence="15">
        <dbReference type="Rhea" id="RHEA:81384"/>
    </physiologicalReaction>
</comment>
<dbReference type="GO" id="GO:0033897">
    <property type="term" value="F:ribonuclease T2 activity"/>
    <property type="evidence" value="ECO:0007669"/>
    <property type="project" value="InterPro"/>
</dbReference>
<dbReference type="GO" id="GO:0005788">
    <property type="term" value="C:endoplasmic reticulum lumen"/>
    <property type="evidence" value="ECO:0007669"/>
    <property type="project" value="UniProtKB-SubCell"/>
</dbReference>
<evidence type="ECO:0000256" key="9">
    <source>
        <dbReference type="ARBA" id="ARBA00022824"/>
    </source>
</evidence>
<accession>A0A401NHG4</accession>
<gene>
    <name evidence="19" type="ORF">scyTo_0009155</name>
</gene>
<keyword evidence="5" id="KW-0964">Secreted</keyword>
<feature type="transmembrane region" description="Helical" evidence="18">
    <location>
        <begin position="12"/>
        <end position="32"/>
    </location>
</feature>
<evidence type="ECO:0000256" key="14">
    <source>
        <dbReference type="ARBA" id="ARBA00051280"/>
    </source>
</evidence>
<evidence type="ECO:0000256" key="16">
    <source>
        <dbReference type="PIRSR" id="PIRSR633697-1"/>
    </source>
</evidence>
<dbReference type="InterPro" id="IPR018188">
    <property type="entry name" value="RNase_T2_His_AS_1"/>
</dbReference>
<dbReference type="Proteomes" id="UP000288216">
    <property type="component" value="Unassembled WGS sequence"/>
</dbReference>
<keyword evidence="6" id="KW-0540">Nuclease</keyword>
<dbReference type="SUPFAM" id="SSF55895">
    <property type="entry name" value="Ribonuclease Rh-like"/>
    <property type="match status" value="1"/>
</dbReference>
<dbReference type="InterPro" id="IPR001568">
    <property type="entry name" value="RNase_T2-like"/>
</dbReference>
<evidence type="ECO:0000256" key="17">
    <source>
        <dbReference type="RuleBase" id="RU004328"/>
    </source>
</evidence>
<keyword evidence="18" id="KW-0812">Transmembrane</keyword>
<evidence type="ECO:0000256" key="13">
    <source>
        <dbReference type="ARBA" id="ARBA00023239"/>
    </source>
</evidence>
<evidence type="ECO:0000256" key="7">
    <source>
        <dbReference type="ARBA" id="ARBA00022759"/>
    </source>
</evidence>
<keyword evidence="12" id="KW-0458">Lysosome</keyword>
<keyword evidence="9" id="KW-0256">Endoplasmic reticulum</keyword>
<dbReference type="PANTHER" id="PTHR11240">
    <property type="entry name" value="RIBONUCLEASE T2"/>
    <property type="match status" value="1"/>
</dbReference>
<comment type="catalytic activity">
    <reaction evidence="14">
        <text>a guanylyl-uridine-RNA = a 3'-end 2',3'-cyclophospho-GMP-RNA + a 5'-end dephospho-uridine-RNA</text>
        <dbReference type="Rhea" id="RHEA:81323"/>
        <dbReference type="Rhea" id="RHEA-COMP:17356"/>
        <dbReference type="Rhea" id="RHEA-COMP:19658"/>
        <dbReference type="Rhea" id="RHEA-COMP:19659"/>
        <dbReference type="ChEBI" id="CHEBI:173224"/>
        <dbReference type="ChEBI" id="CHEBI:231849"/>
        <dbReference type="ChEBI" id="CHEBI:231850"/>
    </reaction>
</comment>
<dbReference type="Gene3D" id="3.90.730.10">
    <property type="entry name" value="Ribonuclease T2-like"/>
    <property type="match status" value="1"/>
</dbReference>
<dbReference type="InterPro" id="IPR033697">
    <property type="entry name" value="Ribonuclease_T2_eukaryotic"/>
</dbReference>
<evidence type="ECO:0000256" key="11">
    <source>
        <dbReference type="ARBA" id="ARBA00023180"/>
    </source>
</evidence>
<evidence type="ECO:0000256" key="2">
    <source>
        <dbReference type="ARBA" id="ARBA00004319"/>
    </source>
</evidence>
<evidence type="ECO:0000256" key="10">
    <source>
        <dbReference type="ARBA" id="ARBA00023157"/>
    </source>
</evidence>
<evidence type="ECO:0000256" key="6">
    <source>
        <dbReference type="ARBA" id="ARBA00022722"/>
    </source>
</evidence>
<evidence type="ECO:0000313" key="19">
    <source>
        <dbReference type="EMBL" id="GCB60310.1"/>
    </source>
</evidence>
<dbReference type="PROSITE" id="PS00530">
    <property type="entry name" value="RNASE_T2_1"/>
    <property type="match status" value="1"/>
</dbReference>
<reference evidence="19 20" key="1">
    <citation type="journal article" date="2018" name="Nat. Ecol. Evol.">
        <title>Shark genomes provide insights into elasmobranch evolution and the origin of vertebrates.</title>
        <authorList>
            <person name="Hara Y"/>
            <person name="Yamaguchi K"/>
            <person name="Onimaru K"/>
            <person name="Kadota M"/>
            <person name="Koyanagi M"/>
            <person name="Keeley SD"/>
            <person name="Tatsumi K"/>
            <person name="Tanaka K"/>
            <person name="Motone F"/>
            <person name="Kageyama Y"/>
            <person name="Nozu R"/>
            <person name="Adachi N"/>
            <person name="Nishimura O"/>
            <person name="Nakagawa R"/>
            <person name="Tanegashima C"/>
            <person name="Kiyatake I"/>
            <person name="Matsumoto R"/>
            <person name="Murakumo K"/>
            <person name="Nishida K"/>
            <person name="Terakita A"/>
            <person name="Kuratani S"/>
            <person name="Sato K"/>
            <person name="Hyodo S Kuraku.S."/>
        </authorList>
    </citation>
    <scope>NUCLEOTIDE SEQUENCE [LARGE SCALE GENOMIC DNA]</scope>
</reference>
<evidence type="ECO:0000256" key="12">
    <source>
        <dbReference type="ARBA" id="ARBA00023228"/>
    </source>
</evidence>
<dbReference type="STRING" id="75743.A0A401NHG4"/>
<dbReference type="GO" id="GO:0006401">
    <property type="term" value="P:RNA catabolic process"/>
    <property type="evidence" value="ECO:0007669"/>
    <property type="project" value="TreeGrafter"/>
</dbReference>
<dbReference type="GO" id="GO:0005576">
    <property type="term" value="C:extracellular region"/>
    <property type="evidence" value="ECO:0007669"/>
    <property type="project" value="UniProtKB-SubCell"/>
</dbReference>
<dbReference type="GO" id="GO:0003723">
    <property type="term" value="F:RNA binding"/>
    <property type="evidence" value="ECO:0007669"/>
    <property type="project" value="InterPro"/>
</dbReference>
<feature type="active site" evidence="16">
    <location>
        <position position="124"/>
    </location>
</feature>
<evidence type="ECO:0000313" key="20">
    <source>
        <dbReference type="Proteomes" id="UP000288216"/>
    </source>
</evidence>
<evidence type="ECO:0000256" key="3">
    <source>
        <dbReference type="ARBA" id="ARBA00004613"/>
    </source>
</evidence>
<comment type="similarity">
    <text evidence="4 17">Belongs to the RNase T2 family.</text>
</comment>
<protein>
    <submittedName>
        <fullName evidence="19">Uncharacterized protein</fullName>
    </submittedName>
</protein>
<name>A0A401NHG4_SCYTO</name>